<feature type="domain" description="DUF58" evidence="2">
    <location>
        <begin position="204"/>
        <end position="245"/>
    </location>
</feature>
<evidence type="ECO:0000313" key="3">
    <source>
        <dbReference type="EMBL" id="RHA42002.1"/>
    </source>
</evidence>
<proteinExistence type="predicted"/>
<dbReference type="RefSeq" id="WP_118766850.1">
    <property type="nucleotide sequence ID" value="NZ_QWKP01000176.1"/>
</dbReference>
<dbReference type="AlphaFoldDB" id="A0A413RMC8"/>
<keyword evidence="1" id="KW-0812">Transmembrane</keyword>
<dbReference type="PANTHER" id="PTHR34351:SF1">
    <property type="entry name" value="SLR1927 PROTEIN"/>
    <property type="match status" value="1"/>
</dbReference>
<gene>
    <name evidence="3" type="ORF">D1825_07670</name>
</gene>
<keyword evidence="1" id="KW-1133">Transmembrane helix</keyword>
<feature type="transmembrane region" description="Helical" evidence="1">
    <location>
        <begin position="32"/>
        <end position="51"/>
    </location>
</feature>
<organism evidence="3 4">
    <name type="scientific">Cellulomonas rhizosphaerae</name>
    <dbReference type="NCBI Taxonomy" id="2293719"/>
    <lineage>
        <taxon>Bacteria</taxon>
        <taxon>Bacillati</taxon>
        <taxon>Actinomycetota</taxon>
        <taxon>Actinomycetes</taxon>
        <taxon>Micrococcales</taxon>
        <taxon>Cellulomonadaceae</taxon>
        <taxon>Cellulomonas</taxon>
    </lineage>
</organism>
<dbReference type="PANTHER" id="PTHR34351">
    <property type="entry name" value="SLR1927 PROTEIN-RELATED"/>
    <property type="match status" value="1"/>
</dbReference>
<protein>
    <submittedName>
        <fullName evidence="3">DUF58 domain-containing protein</fullName>
    </submittedName>
</protein>
<dbReference type="InterPro" id="IPR002881">
    <property type="entry name" value="DUF58"/>
</dbReference>
<dbReference type="OrthoDB" id="9812729at2"/>
<accession>A0A413RMC8</accession>
<keyword evidence="4" id="KW-1185">Reference proteome</keyword>
<dbReference type="Pfam" id="PF01882">
    <property type="entry name" value="DUF58"/>
    <property type="match status" value="1"/>
</dbReference>
<feature type="transmembrane region" description="Helical" evidence="1">
    <location>
        <begin position="9"/>
        <end position="26"/>
    </location>
</feature>
<evidence type="ECO:0000313" key="4">
    <source>
        <dbReference type="Proteomes" id="UP000283374"/>
    </source>
</evidence>
<dbReference type="Proteomes" id="UP000283374">
    <property type="component" value="Unassembled WGS sequence"/>
</dbReference>
<dbReference type="EMBL" id="QWKP01000176">
    <property type="protein sequence ID" value="RHA42002.1"/>
    <property type="molecule type" value="Genomic_DNA"/>
</dbReference>
<comment type="caution">
    <text evidence="3">The sequence shown here is derived from an EMBL/GenBank/DDBJ whole genome shotgun (WGS) entry which is preliminary data.</text>
</comment>
<evidence type="ECO:0000259" key="2">
    <source>
        <dbReference type="Pfam" id="PF01882"/>
    </source>
</evidence>
<keyword evidence="1" id="KW-0472">Membrane</keyword>
<reference evidence="3 4" key="1">
    <citation type="submission" date="2018-08" db="EMBL/GenBank/DDBJ databases">
        <title>Cellulomonas rhizosphaerae sp. nov., a novel actinomycete isolated from soil.</title>
        <authorList>
            <person name="Tian Y."/>
        </authorList>
    </citation>
    <scope>NUCLEOTIDE SEQUENCE [LARGE SCALE GENOMIC DNA]</scope>
    <source>
        <strain evidence="3 4">NEAU-TCZ24</strain>
    </source>
</reference>
<sequence>MRLRPTPRGWGLAGAGLAILGLGTGMGSTDLVRIALLALLCVGGAAAVVAWRDPARGRHRIDVDRVVMPNPVHAGSVVGVDVHIRARDSGARTRLAGLKFAEQAATELSAGKPLKARVVRERSEVTVSYTVEAARRGRWPIGPLVVTRTDVFGTVTSSATLGDSAEVTVWPAVVALPTPSDVLVGEPDRVALGARSPSTDDASLRDYREGDDLRRVHWSSSARRGALMVRSDERAGMRPVSVLMDLPLRGGVPLEWTISAGASMALAMLDAGHPVRMLDGARVSAAGTPFVHARTDSARGALLDRTLDLESTRSAGEAEKHLVAAAHMLDSTEAGGEIVLAVLGALGPKARESLAHVVDTAQGWAMVRTDGVSAAQQQDSEHTVRALRRAGWRAVAVTPGEDVVAAWTRMLGSVR</sequence>
<evidence type="ECO:0000256" key="1">
    <source>
        <dbReference type="SAM" id="Phobius"/>
    </source>
</evidence>
<name>A0A413RMC8_9CELL</name>